<protein>
    <submittedName>
        <fullName evidence="1">F-box/kelch-repeat protein</fullName>
    </submittedName>
</protein>
<sequence length="83" mass="9391">MGICFVSLLGAHLHRHLFEKVPQNYYSRQTGPLVAEPTQIWYHQVFGCAEHESVGAEAARTFWGYVIGDRDDNVNSVDLVQIT</sequence>
<name>A0AAE1L8L3_9NEOP</name>
<keyword evidence="2" id="KW-1185">Reference proteome</keyword>
<proteinExistence type="predicted"/>
<accession>A0AAE1L8L3</accession>
<dbReference type="EMBL" id="JAHWGI010000149">
    <property type="protein sequence ID" value="KAK3910310.1"/>
    <property type="molecule type" value="Genomic_DNA"/>
</dbReference>
<dbReference type="Proteomes" id="UP001219518">
    <property type="component" value="Unassembled WGS sequence"/>
</dbReference>
<comment type="caution">
    <text evidence="1">The sequence shown here is derived from an EMBL/GenBank/DDBJ whole genome shotgun (WGS) entry which is preliminary data.</text>
</comment>
<organism evidence="1 2">
    <name type="scientific">Frankliniella fusca</name>
    <dbReference type="NCBI Taxonomy" id="407009"/>
    <lineage>
        <taxon>Eukaryota</taxon>
        <taxon>Metazoa</taxon>
        <taxon>Ecdysozoa</taxon>
        <taxon>Arthropoda</taxon>
        <taxon>Hexapoda</taxon>
        <taxon>Insecta</taxon>
        <taxon>Pterygota</taxon>
        <taxon>Neoptera</taxon>
        <taxon>Paraneoptera</taxon>
        <taxon>Thysanoptera</taxon>
        <taxon>Terebrantia</taxon>
        <taxon>Thripoidea</taxon>
        <taxon>Thripidae</taxon>
        <taxon>Frankliniella</taxon>
    </lineage>
</organism>
<gene>
    <name evidence="1" type="ORF">KUF71_020079</name>
</gene>
<evidence type="ECO:0000313" key="1">
    <source>
        <dbReference type="EMBL" id="KAK3910310.1"/>
    </source>
</evidence>
<reference evidence="1" key="2">
    <citation type="journal article" date="2023" name="BMC Genomics">
        <title>Pest status, molecular evolution, and epigenetic factors derived from the genome assembly of Frankliniella fusca, a thysanopteran phytovirus vector.</title>
        <authorList>
            <person name="Catto M.A."/>
            <person name="Labadie P.E."/>
            <person name="Jacobson A.L."/>
            <person name="Kennedy G.G."/>
            <person name="Srinivasan R."/>
            <person name="Hunt B.G."/>
        </authorList>
    </citation>
    <scope>NUCLEOTIDE SEQUENCE</scope>
    <source>
        <strain evidence="1">PL_HMW_Pooled</strain>
    </source>
</reference>
<dbReference type="AlphaFoldDB" id="A0AAE1L8L3"/>
<evidence type="ECO:0000313" key="2">
    <source>
        <dbReference type="Proteomes" id="UP001219518"/>
    </source>
</evidence>
<reference evidence="1" key="1">
    <citation type="submission" date="2021-07" db="EMBL/GenBank/DDBJ databases">
        <authorList>
            <person name="Catto M.A."/>
            <person name="Jacobson A."/>
            <person name="Kennedy G."/>
            <person name="Labadie P."/>
            <person name="Hunt B.G."/>
            <person name="Srinivasan R."/>
        </authorList>
    </citation>
    <scope>NUCLEOTIDE SEQUENCE</scope>
    <source>
        <strain evidence="1">PL_HMW_Pooled</strain>
        <tissue evidence="1">Head</tissue>
    </source>
</reference>